<keyword evidence="2 6" id="KW-0489">Methyltransferase</keyword>
<reference evidence="6 7" key="1">
    <citation type="submission" date="2020-07" db="EMBL/GenBank/DDBJ databases">
        <authorList>
            <person name="Feng X."/>
        </authorList>
    </citation>
    <scope>NUCLEOTIDE SEQUENCE [LARGE SCALE GENOMIC DNA]</scope>
    <source>
        <strain evidence="6 7">JCM31066</strain>
    </source>
</reference>
<evidence type="ECO:0000259" key="4">
    <source>
        <dbReference type="Pfam" id="PF00588"/>
    </source>
</evidence>
<dbReference type="InterPro" id="IPR029026">
    <property type="entry name" value="tRNA_m1G_MTases_N"/>
</dbReference>
<dbReference type="GO" id="GO:0006396">
    <property type="term" value="P:RNA processing"/>
    <property type="evidence" value="ECO:0007669"/>
    <property type="project" value="InterPro"/>
</dbReference>
<name>A0A842HK98_9BACT</name>
<evidence type="ECO:0000256" key="2">
    <source>
        <dbReference type="ARBA" id="ARBA00022603"/>
    </source>
</evidence>
<feature type="domain" description="tRNA/rRNA methyltransferase SpoU type" evidence="4">
    <location>
        <begin position="118"/>
        <end position="256"/>
    </location>
</feature>
<gene>
    <name evidence="6" type="ORF">H5P28_17640</name>
</gene>
<sequence length="266" mass="28309">MPVTEITSRQNPRLKQTMRLHERKGRAAAGQFLVEGRLELERALRAGLTCAESWQCPEQAGYDSALAGQLATAAAETFRVPKSVFEKLSRRENPDGLAAVFTAPEIAPDALTLKPAPLIVVLEGVEKPGNLGAIIRSAEIAGADAVIVSGGADLYNPHVIRNSRGLVFTFPVLAMEPEAAHAWLAAHGIKLYATTPAATLPHWSADLAAPCALLMGSEAEGLSPFWLEKADACIQIPLQGSGDSLNVSVSAAVVLFESVRQRQSRT</sequence>
<feature type="domain" description="MRM3-like substrate binding" evidence="5">
    <location>
        <begin position="11"/>
        <end position="99"/>
    </location>
</feature>
<evidence type="ECO:0000313" key="6">
    <source>
        <dbReference type="EMBL" id="MBC2596094.1"/>
    </source>
</evidence>
<dbReference type="GO" id="GO:0008173">
    <property type="term" value="F:RNA methyltransferase activity"/>
    <property type="evidence" value="ECO:0007669"/>
    <property type="project" value="InterPro"/>
</dbReference>
<dbReference type="InterPro" id="IPR029064">
    <property type="entry name" value="Ribosomal_eL30-like_sf"/>
</dbReference>
<dbReference type="PANTHER" id="PTHR43191:SF2">
    <property type="entry name" value="RRNA METHYLTRANSFERASE 3, MITOCHONDRIAL"/>
    <property type="match status" value="1"/>
</dbReference>
<dbReference type="Pfam" id="PF00588">
    <property type="entry name" value="SpoU_methylase"/>
    <property type="match status" value="1"/>
</dbReference>
<dbReference type="Pfam" id="PF22435">
    <property type="entry name" value="MRM3-like_sub_bind"/>
    <property type="match status" value="1"/>
</dbReference>
<dbReference type="SUPFAM" id="SSF75217">
    <property type="entry name" value="alpha/beta knot"/>
    <property type="match status" value="1"/>
</dbReference>
<organism evidence="6 7">
    <name type="scientific">Ruficoccus amylovorans</name>
    <dbReference type="NCBI Taxonomy" id="1804625"/>
    <lineage>
        <taxon>Bacteria</taxon>
        <taxon>Pseudomonadati</taxon>
        <taxon>Verrucomicrobiota</taxon>
        <taxon>Opitutia</taxon>
        <taxon>Puniceicoccales</taxon>
        <taxon>Cerasicoccaceae</taxon>
        <taxon>Ruficoccus</taxon>
    </lineage>
</organism>
<dbReference type="SUPFAM" id="SSF55315">
    <property type="entry name" value="L30e-like"/>
    <property type="match status" value="1"/>
</dbReference>
<dbReference type="GO" id="GO:0032259">
    <property type="term" value="P:methylation"/>
    <property type="evidence" value="ECO:0007669"/>
    <property type="project" value="UniProtKB-KW"/>
</dbReference>
<protein>
    <submittedName>
        <fullName evidence="6">RNA methyltransferase</fullName>
    </submittedName>
</protein>
<dbReference type="InterPro" id="IPR029028">
    <property type="entry name" value="Alpha/beta_knot_MTases"/>
</dbReference>
<dbReference type="Gene3D" id="3.30.1330.30">
    <property type="match status" value="1"/>
</dbReference>
<comment type="caution">
    <text evidence="6">The sequence shown here is derived from an EMBL/GenBank/DDBJ whole genome shotgun (WGS) entry which is preliminary data.</text>
</comment>
<evidence type="ECO:0000313" key="7">
    <source>
        <dbReference type="Proteomes" id="UP000546464"/>
    </source>
</evidence>
<evidence type="ECO:0000256" key="3">
    <source>
        <dbReference type="ARBA" id="ARBA00022679"/>
    </source>
</evidence>
<accession>A0A842HK98</accession>
<dbReference type="GO" id="GO:0003723">
    <property type="term" value="F:RNA binding"/>
    <property type="evidence" value="ECO:0007669"/>
    <property type="project" value="InterPro"/>
</dbReference>
<comment type="similarity">
    <text evidence="1">Belongs to the class IV-like SAM-binding methyltransferase superfamily. RNA methyltransferase TrmH family.</text>
</comment>
<evidence type="ECO:0000259" key="5">
    <source>
        <dbReference type="Pfam" id="PF22435"/>
    </source>
</evidence>
<dbReference type="EMBL" id="JACHVB010000060">
    <property type="protein sequence ID" value="MBC2596094.1"/>
    <property type="molecule type" value="Genomic_DNA"/>
</dbReference>
<dbReference type="InterPro" id="IPR001537">
    <property type="entry name" value="SpoU_MeTrfase"/>
</dbReference>
<dbReference type="PANTHER" id="PTHR43191">
    <property type="entry name" value="RRNA METHYLTRANSFERASE 3"/>
    <property type="match status" value="1"/>
</dbReference>
<dbReference type="AlphaFoldDB" id="A0A842HK98"/>
<dbReference type="InterPro" id="IPR051259">
    <property type="entry name" value="rRNA_Methyltransferase"/>
</dbReference>
<dbReference type="Gene3D" id="3.40.1280.10">
    <property type="match status" value="1"/>
</dbReference>
<keyword evidence="7" id="KW-1185">Reference proteome</keyword>
<proteinExistence type="inferred from homology"/>
<dbReference type="InterPro" id="IPR053888">
    <property type="entry name" value="MRM3-like_sub_bind"/>
</dbReference>
<evidence type="ECO:0000256" key="1">
    <source>
        <dbReference type="ARBA" id="ARBA00007228"/>
    </source>
</evidence>
<dbReference type="Proteomes" id="UP000546464">
    <property type="component" value="Unassembled WGS sequence"/>
</dbReference>
<keyword evidence="3 6" id="KW-0808">Transferase</keyword>
<dbReference type="RefSeq" id="WP_185677010.1">
    <property type="nucleotide sequence ID" value="NZ_JACHVB010000060.1"/>
</dbReference>